<dbReference type="STRING" id="1423735.FC15_GL001550"/>
<feature type="transmembrane region" description="Helical" evidence="1">
    <location>
        <begin position="20"/>
        <end position="46"/>
    </location>
</feature>
<dbReference type="OrthoDB" id="9814991at2"/>
<dbReference type="EMBL" id="AZFX01000041">
    <property type="protein sequence ID" value="KRM09977.1"/>
    <property type="molecule type" value="Genomic_DNA"/>
</dbReference>
<comment type="caution">
    <text evidence="2">The sequence shown here is derived from an EMBL/GenBank/DDBJ whole genome shotgun (WGS) entry which is preliminary data.</text>
</comment>
<dbReference type="Pfam" id="PF04854">
    <property type="entry name" value="DUF624"/>
    <property type="match status" value="1"/>
</dbReference>
<evidence type="ECO:0000313" key="3">
    <source>
        <dbReference type="Proteomes" id="UP000051315"/>
    </source>
</evidence>
<dbReference type="InterPro" id="IPR006938">
    <property type="entry name" value="DUF624"/>
</dbReference>
<keyword evidence="1" id="KW-1133">Transmembrane helix</keyword>
<name>A0A0R1W345_9LACO</name>
<keyword evidence="3" id="KW-1185">Reference proteome</keyword>
<dbReference type="RefSeq" id="WP_057824503.1">
    <property type="nucleotide sequence ID" value="NZ_AZFX01000041.1"/>
</dbReference>
<dbReference type="PATRIC" id="fig|1423735.3.peg.1603"/>
<feature type="transmembrane region" description="Helical" evidence="1">
    <location>
        <begin position="74"/>
        <end position="96"/>
    </location>
</feature>
<keyword evidence="1" id="KW-0812">Transmembrane</keyword>
<organism evidence="2 3">
    <name type="scientific">Lapidilactobacillus concavus DSM 17758</name>
    <dbReference type="NCBI Taxonomy" id="1423735"/>
    <lineage>
        <taxon>Bacteria</taxon>
        <taxon>Bacillati</taxon>
        <taxon>Bacillota</taxon>
        <taxon>Bacilli</taxon>
        <taxon>Lactobacillales</taxon>
        <taxon>Lactobacillaceae</taxon>
        <taxon>Lapidilactobacillus</taxon>
    </lineage>
</organism>
<feature type="transmembrane region" description="Helical" evidence="1">
    <location>
        <begin position="148"/>
        <end position="169"/>
    </location>
</feature>
<evidence type="ECO:0000313" key="2">
    <source>
        <dbReference type="EMBL" id="KRM09977.1"/>
    </source>
</evidence>
<feature type="transmembrane region" description="Helical" evidence="1">
    <location>
        <begin position="175"/>
        <end position="196"/>
    </location>
</feature>
<evidence type="ECO:0000256" key="1">
    <source>
        <dbReference type="SAM" id="Phobius"/>
    </source>
</evidence>
<proteinExistence type="predicted"/>
<reference evidence="2 3" key="1">
    <citation type="journal article" date="2015" name="Genome Announc.">
        <title>Expanding the biotechnology potential of lactobacilli through comparative genomics of 213 strains and associated genera.</title>
        <authorList>
            <person name="Sun Z."/>
            <person name="Harris H.M."/>
            <person name="McCann A."/>
            <person name="Guo C."/>
            <person name="Argimon S."/>
            <person name="Zhang W."/>
            <person name="Yang X."/>
            <person name="Jeffery I.B."/>
            <person name="Cooney J.C."/>
            <person name="Kagawa T.F."/>
            <person name="Liu W."/>
            <person name="Song Y."/>
            <person name="Salvetti E."/>
            <person name="Wrobel A."/>
            <person name="Rasinkangas P."/>
            <person name="Parkhill J."/>
            <person name="Rea M.C."/>
            <person name="O'Sullivan O."/>
            <person name="Ritari J."/>
            <person name="Douillard F.P."/>
            <person name="Paul Ross R."/>
            <person name="Yang R."/>
            <person name="Briner A.E."/>
            <person name="Felis G.E."/>
            <person name="de Vos W.M."/>
            <person name="Barrangou R."/>
            <person name="Klaenhammer T.R."/>
            <person name="Caufield P.W."/>
            <person name="Cui Y."/>
            <person name="Zhang H."/>
            <person name="O'Toole P.W."/>
        </authorList>
    </citation>
    <scope>NUCLEOTIDE SEQUENCE [LARGE SCALE GENOMIC DNA]</scope>
    <source>
        <strain evidence="2 3">DSM 17758</strain>
    </source>
</reference>
<accession>A0A0R1W345</accession>
<feature type="transmembrane region" description="Helical" evidence="1">
    <location>
        <begin position="102"/>
        <end position="127"/>
    </location>
</feature>
<dbReference type="Proteomes" id="UP000051315">
    <property type="component" value="Unassembled WGS sequence"/>
</dbReference>
<dbReference type="AlphaFoldDB" id="A0A0R1W345"/>
<keyword evidence="1" id="KW-0472">Membrane</keyword>
<gene>
    <name evidence="2" type="ORF">FC15_GL001550</name>
</gene>
<sequence length="205" mass="23450">MKKIFDMNGSVFSAMTTVYQILALNLFFIISGIWIVTTGAAVTALYSCCLKIAYHEPVDLYVDFKRAFKQNLKVSTIIWLAMLIVALILFLGTYYFQQVRFLIGLWIMFGTGTIAILAAEYLFPLIARYENTRTGYLRNAINLSFQHSAYSIIIFVVDVALLVFLPVFIPKLFLLWLATAFAATVLINSYIFKYVFDKYDESVKE</sequence>
<protein>
    <recommendedName>
        <fullName evidence="4">Integral membrane protein</fullName>
    </recommendedName>
</protein>
<evidence type="ECO:0008006" key="4">
    <source>
        <dbReference type="Google" id="ProtNLM"/>
    </source>
</evidence>